<protein>
    <recommendedName>
        <fullName evidence="4">Secreted protein</fullName>
    </recommendedName>
</protein>
<evidence type="ECO:0000313" key="3">
    <source>
        <dbReference type="Proteomes" id="UP001066276"/>
    </source>
</evidence>
<keyword evidence="1" id="KW-0732">Signal</keyword>
<dbReference type="Proteomes" id="UP001066276">
    <property type="component" value="Chromosome 10"/>
</dbReference>
<dbReference type="AlphaFoldDB" id="A0AAV7M7Z0"/>
<dbReference type="EMBL" id="JANPWB010000014">
    <property type="protein sequence ID" value="KAJ1098028.1"/>
    <property type="molecule type" value="Genomic_DNA"/>
</dbReference>
<feature type="signal peptide" evidence="1">
    <location>
        <begin position="1"/>
        <end position="16"/>
    </location>
</feature>
<evidence type="ECO:0000313" key="2">
    <source>
        <dbReference type="EMBL" id="KAJ1098028.1"/>
    </source>
</evidence>
<feature type="chain" id="PRO_5043978412" description="Secreted protein" evidence="1">
    <location>
        <begin position="17"/>
        <end position="135"/>
    </location>
</feature>
<reference evidence="2" key="1">
    <citation type="journal article" date="2022" name="bioRxiv">
        <title>Sequencing and chromosome-scale assembly of the giantPleurodeles waltlgenome.</title>
        <authorList>
            <person name="Brown T."/>
            <person name="Elewa A."/>
            <person name="Iarovenko S."/>
            <person name="Subramanian E."/>
            <person name="Araus A.J."/>
            <person name="Petzold A."/>
            <person name="Susuki M."/>
            <person name="Suzuki K.-i.T."/>
            <person name="Hayashi T."/>
            <person name="Toyoda A."/>
            <person name="Oliveira C."/>
            <person name="Osipova E."/>
            <person name="Leigh N.D."/>
            <person name="Simon A."/>
            <person name="Yun M.H."/>
        </authorList>
    </citation>
    <scope>NUCLEOTIDE SEQUENCE</scope>
    <source>
        <strain evidence="2">20211129_DDA</strain>
        <tissue evidence="2">Liver</tissue>
    </source>
</reference>
<name>A0AAV7M7Z0_PLEWA</name>
<gene>
    <name evidence="2" type="ORF">NDU88_003144</name>
</gene>
<accession>A0AAV7M7Z0</accession>
<proteinExistence type="predicted"/>
<comment type="caution">
    <text evidence="2">The sequence shown here is derived from an EMBL/GenBank/DDBJ whole genome shotgun (WGS) entry which is preliminary data.</text>
</comment>
<sequence length="135" mass="13749">MSAMSVVVALSEHVAGLVVSAGSVAEMLPVVHVSAPVEGDSRTSPAASYSCPLEMMLGTVGEAADVQVAVQVAVSTAIQVAVLFARRLFGTLAALMGAVRDVTGLAETTVLEDLVTEVLGWDLDILALGEGRGKV</sequence>
<keyword evidence="3" id="KW-1185">Reference proteome</keyword>
<evidence type="ECO:0000256" key="1">
    <source>
        <dbReference type="SAM" id="SignalP"/>
    </source>
</evidence>
<evidence type="ECO:0008006" key="4">
    <source>
        <dbReference type="Google" id="ProtNLM"/>
    </source>
</evidence>
<organism evidence="2 3">
    <name type="scientific">Pleurodeles waltl</name>
    <name type="common">Iberian ribbed newt</name>
    <dbReference type="NCBI Taxonomy" id="8319"/>
    <lineage>
        <taxon>Eukaryota</taxon>
        <taxon>Metazoa</taxon>
        <taxon>Chordata</taxon>
        <taxon>Craniata</taxon>
        <taxon>Vertebrata</taxon>
        <taxon>Euteleostomi</taxon>
        <taxon>Amphibia</taxon>
        <taxon>Batrachia</taxon>
        <taxon>Caudata</taxon>
        <taxon>Salamandroidea</taxon>
        <taxon>Salamandridae</taxon>
        <taxon>Pleurodelinae</taxon>
        <taxon>Pleurodeles</taxon>
    </lineage>
</organism>